<dbReference type="OrthoDB" id="190276at2"/>
<dbReference type="GO" id="GO:0035516">
    <property type="term" value="F:broad specificity oxidative DNA demethylase activity"/>
    <property type="evidence" value="ECO:0007669"/>
    <property type="project" value="TreeGrafter"/>
</dbReference>
<feature type="binding site" evidence="9">
    <location>
        <begin position="54"/>
        <end position="56"/>
    </location>
    <ligand>
        <name>substrate</name>
    </ligand>
</feature>
<sequence length="188" mass="22258">MHFYRCWLENPEANRLLHHFQQRLRWQQPQIRMFGKLIKIPRMQAWYGEAEARYRYSGLWLEPIPWEPELLALQQRLRVDTGSCFNAVLANWYRNGNDSMGWHSDDEPELGVEPAIASINLGASRRFQMRHRNGAYKFELELSHGSLLLMTGSTQHHWQHAIPKQKKVTDPRINLTFRSIRGDENHGK</sequence>
<keyword evidence="6" id="KW-0560">Oxidoreductase</keyword>
<reference evidence="11 12" key="1">
    <citation type="submission" date="2018-07" db="EMBL/GenBank/DDBJ databases">
        <title>Corallincola holothuriorum sp. nov., a new facultative anaerobe isolated from sea cucumber Apostichopus japonicus.</title>
        <authorList>
            <person name="Xia H."/>
        </authorList>
    </citation>
    <scope>NUCLEOTIDE SEQUENCE [LARGE SCALE GENOMIC DNA]</scope>
    <source>
        <strain evidence="11 12">C4</strain>
    </source>
</reference>
<keyword evidence="2" id="KW-0479">Metal-binding</keyword>
<evidence type="ECO:0000256" key="1">
    <source>
        <dbReference type="ARBA" id="ARBA00001954"/>
    </source>
</evidence>
<dbReference type="InterPro" id="IPR037151">
    <property type="entry name" value="AlkB-like_sf"/>
</dbReference>
<dbReference type="InterPro" id="IPR027450">
    <property type="entry name" value="AlkB-like"/>
</dbReference>
<feature type="binding site" evidence="9">
    <location>
        <position position="103"/>
    </location>
    <ligand>
        <name>2-oxoglutarate</name>
        <dbReference type="ChEBI" id="CHEBI:16810"/>
    </ligand>
</feature>
<evidence type="ECO:0000256" key="6">
    <source>
        <dbReference type="ARBA" id="ARBA00023002"/>
    </source>
</evidence>
<gene>
    <name evidence="11" type="ORF">DU002_12310</name>
</gene>
<dbReference type="InterPro" id="IPR032852">
    <property type="entry name" value="ALKBH2"/>
</dbReference>
<dbReference type="Gene3D" id="2.60.120.590">
    <property type="entry name" value="Alpha-ketoglutarate-dependent dioxygenase AlkB-like"/>
    <property type="match status" value="1"/>
</dbReference>
<evidence type="ECO:0000256" key="4">
    <source>
        <dbReference type="ARBA" id="ARBA00022842"/>
    </source>
</evidence>
<feature type="binding site" evidence="9">
    <location>
        <position position="176"/>
    </location>
    <ligand>
        <name>2-oxoglutarate</name>
        <dbReference type="ChEBI" id="CHEBI:16810"/>
    </ligand>
</feature>
<keyword evidence="8" id="KW-0234">DNA repair</keyword>
<feature type="binding site" evidence="9">
    <location>
        <begin position="34"/>
        <end position="36"/>
    </location>
    <ligand>
        <name>substrate</name>
    </ligand>
</feature>
<dbReference type="AlphaFoldDB" id="A0A368NHB4"/>
<dbReference type="Proteomes" id="UP000252558">
    <property type="component" value="Unassembled WGS sequence"/>
</dbReference>
<dbReference type="SUPFAM" id="SSF51197">
    <property type="entry name" value="Clavaminate synthase-like"/>
    <property type="match status" value="1"/>
</dbReference>
<feature type="binding site" evidence="9">
    <location>
        <position position="91"/>
    </location>
    <ligand>
        <name>2-oxoglutarate</name>
        <dbReference type="ChEBI" id="CHEBI:16810"/>
    </ligand>
</feature>
<dbReference type="GO" id="GO:0008198">
    <property type="term" value="F:ferrous iron binding"/>
    <property type="evidence" value="ECO:0007669"/>
    <property type="project" value="TreeGrafter"/>
</dbReference>
<feature type="binding site" evidence="9">
    <location>
        <position position="160"/>
    </location>
    <ligand>
        <name>2-oxoglutarate</name>
        <dbReference type="ChEBI" id="CHEBI:16810"/>
    </ligand>
</feature>
<protein>
    <submittedName>
        <fullName evidence="11">Alpha-ketoglutarate-dependent dioxygenase AlkB</fullName>
    </submittedName>
</protein>
<feature type="binding site" evidence="9">
    <location>
        <position position="172"/>
    </location>
    <ligand>
        <name>2-oxoglutarate</name>
        <dbReference type="ChEBI" id="CHEBI:16810"/>
    </ligand>
</feature>
<evidence type="ECO:0000256" key="2">
    <source>
        <dbReference type="ARBA" id="ARBA00022723"/>
    </source>
</evidence>
<proteinExistence type="predicted"/>
<dbReference type="PANTHER" id="PTHR31573">
    <property type="entry name" value="ALPHA-KETOGLUTARATE-DEPENDENT DIOXYGENASE ALKB HOMOLOG 2"/>
    <property type="match status" value="1"/>
</dbReference>
<name>A0A368NHB4_9GAMM</name>
<feature type="binding site" evidence="9">
    <location>
        <position position="106"/>
    </location>
    <ligand>
        <name>substrate</name>
    </ligand>
</feature>
<feature type="binding site" evidence="9">
    <location>
        <position position="178"/>
    </location>
    <ligand>
        <name>2-oxoglutarate</name>
        <dbReference type="ChEBI" id="CHEBI:16810"/>
    </ligand>
</feature>
<dbReference type="FunFam" id="2.60.120.590:FF:000004">
    <property type="entry name" value="DNA oxidative demethylase ALKBH2"/>
    <property type="match status" value="1"/>
</dbReference>
<keyword evidence="5 11" id="KW-0223">Dioxygenase</keyword>
<evidence type="ECO:0000256" key="7">
    <source>
        <dbReference type="ARBA" id="ARBA00023004"/>
    </source>
</evidence>
<evidence type="ECO:0000313" key="12">
    <source>
        <dbReference type="Proteomes" id="UP000252558"/>
    </source>
</evidence>
<organism evidence="11 12">
    <name type="scientific">Corallincola holothuriorum</name>
    <dbReference type="NCBI Taxonomy" id="2282215"/>
    <lineage>
        <taxon>Bacteria</taxon>
        <taxon>Pseudomonadati</taxon>
        <taxon>Pseudomonadota</taxon>
        <taxon>Gammaproteobacteria</taxon>
        <taxon>Alteromonadales</taxon>
        <taxon>Psychromonadaceae</taxon>
        <taxon>Corallincola</taxon>
    </lineage>
</organism>
<dbReference type="InterPro" id="IPR005123">
    <property type="entry name" value="Oxoglu/Fe-dep_dioxygenase_dom"/>
</dbReference>
<evidence type="ECO:0000313" key="11">
    <source>
        <dbReference type="EMBL" id="RCU49273.1"/>
    </source>
</evidence>
<feature type="domain" description="Fe2OG dioxygenase" evidence="10">
    <location>
        <begin position="84"/>
        <end position="181"/>
    </location>
</feature>
<evidence type="ECO:0000256" key="5">
    <source>
        <dbReference type="ARBA" id="ARBA00022964"/>
    </source>
</evidence>
<feature type="binding site" evidence="9">
    <location>
        <position position="93"/>
    </location>
    <ligand>
        <name>2-oxoglutarate</name>
        <dbReference type="ChEBI" id="CHEBI:16810"/>
    </ligand>
</feature>
<dbReference type="PROSITE" id="PS51471">
    <property type="entry name" value="FE2OG_OXY"/>
    <property type="match status" value="1"/>
</dbReference>
<dbReference type="Pfam" id="PF13532">
    <property type="entry name" value="2OG-FeII_Oxy_2"/>
    <property type="match status" value="1"/>
</dbReference>
<comment type="caution">
    <text evidence="11">The sequence shown here is derived from an EMBL/GenBank/DDBJ whole genome shotgun (WGS) entry which is preliminary data.</text>
</comment>
<keyword evidence="3" id="KW-0227">DNA damage</keyword>
<keyword evidence="7" id="KW-0408">Iron</keyword>
<dbReference type="PANTHER" id="PTHR31573:SF1">
    <property type="entry name" value="DNA OXIDATIVE DEMETHYLASE ALKBH2"/>
    <property type="match status" value="1"/>
</dbReference>
<evidence type="ECO:0000256" key="9">
    <source>
        <dbReference type="PIRSR" id="PIRSR632852-1"/>
    </source>
</evidence>
<evidence type="ECO:0000259" key="10">
    <source>
        <dbReference type="PROSITE" id="PS51471"/>
    </source>
</evidence>
<accession>A0A368NHB4</accession>
<dbReference type="GO" id="GO:0051747">
    <property type="term" value="F:cytosine C-5 DNA demethylase activity"/>
    <property type="evidence" value="ECO:0007669"/>
    <property type="project" value="TreeGrafter"/>
</dbReference>
<keyword evidence="12" id="KW-1185">Reference proteome</keyword>
<dbReference type="EMBL" id="QPID01000007">
    <property type="protein sequence ID" value="RCU49273.1"/>
    <property type="molecule type" value="Genomic_DNA"/>
</dbReference>
<evidence type="ECO:0000256" key="8">
    <source>
        <dbReference type="ARBA" id="ARBA00023204"/>
    </source>
</evidence>
<comment type="cofactor">
    <cofactor evidence="1">
        <name>Fe(2+)</name>
        <dbReference type="ChEBI" id="CHEBI:29033"/>
    </cofactor>
</comment>
<dbReference type="GO" id="GO:0006307">
    <property type="term" value="P:DNA alkylation repair"/>
    <property type="evidence" value="ECO:0007669"/>
    <property type="project" value="TreeGrafter"/>
</dbReference>
<evidence type="ECO:0000256" key="3">
    <source>
        <dbReference type="ARBA" id="ARBA00022763"/>
    </source>
</evidence>
<keyword evidence="4" id="KW-0460">Magnesium</keyword>